<feature type="domain" description="USP" evidence="2">
    <location>
        <begin position="84"/>
        <end position="344"/>
    </location>
</feature>
<evidence type="ECO:0000259" key="2">
    <source>
        <dbReference type="PROSITE" id="PS50235"/>
    </source>
</evidence>
<dbReference type="PANTHER" id="PTHR24006">
    <property type="entry name" value="UBIQUITIN CARBOXYL-TERMINAL HYDROLASE"/>
    <property type="match status" value="1"/>
</dbReference>
<dbReference type="AlphaFoldDB" id="A0A9Q0YQ89"/>
<dbReference type="GO" id="GO:0016579">
    <property type="term" value="P:protein deubiquitination"/>
    <property type="evidence" value="ECO:0007669"/>
    <property type="project" value="InterPro"/>
</dbReference>
<name>A0A9Q0YQ89_HOLLE</name>
<comment type="caution">
    <text evidence="3">The sequence shown here is derived from an EMBL/GenBank/DDBJ whole genome shotgun (WGS) entry which is preliminary data.</text>
</comment>
<feature type="transmembrane region" description="Helical" evidence="1">
    <location>
        <begin position="55"/>
        <end position="72"/>
    </location>
</feature>
<protein>
    <submittedName>
        <fullName evidence="3">Ubiquitin carboxyl-terminal hydrolase 17-like protein A</fullName>
    </submittedName>
</protein>
<dbReference type="GO" id="GO:0005634">
    <property type="term" value="C:nucleus"/>
    <property type="evidence" value="ECO:0007669"/>
    <property type="project" value="TreeGrafter"/>
</dbReference>
<dbReference type="InterPro" id="IPR001394">
    <property type="entry name" value="Peptidase_C19_UCH"/>
</dbReference>
<dbReference type="SUPFAM" id="SSF54001">
    <property type="entry name" value="Cysteine proteinases"/>
    <property type="match status" value="1"/>
</dbReference>
<dbReference type="InterPro" id="IPR050164">
    <property type="entry name" value="Peptidase_C19"/>
</dbReference>
<keyword evidence="4" id="KW-1185">Reference proteome</keyword>
<dbReference type="InterPro" id="IPR038765">
    <property type="entry name" value="Papain-like_cys_pep_sf"/>
</dbReference>
<dbReference type="PROSITE" id="PS50235">
    <property type="entry name" value="USP_3"/>
    <property type="match status" value="1"/>
</dbReference>
<keyword evidence="1" id="KW-1133">Transmembrane helix</keyword>
<dbReference type="PROSITE" id="PS00973">
    <property type="entry name" value="USP_2"/>
    <property type="match status" value="1"/>
</dbReference>
<accession>A0A9Q0YQ89</accession>
<dbReference type="Gene3D" id="3.90.70.10">
    <property type="entry name" value="Cysteine proteinases"/>
    <property type="match status" value="1"/>
</dbReference>
<organism evidence="3 4">
    <name type="scientific">Holothuria leucospilota</name>
    <name type="common">Black long sea cucumber</name>
    <name type="synonym">Mertensiothuria leucospilota</name>
    <dbReference type="NCBI Taxonomy" id="206669"/>
    <lineage>
        <taxon>Eukaryota</taxon>
        <taxon>Metazoa</taxon>
        <taxon>Echinodermata</taxon>
        <taxon>Eleutherozoa</taxon>
        <taxon>Echinozoa</taxon>
        <taxon>Holothuroidea</taxon>
        <taxon>Aspidochirotacea</taxon>
        <taxon>Aspidochirotida</taxon>
        <taxon>Holothuriidae</taxon>
        <taxon>Holothuria</taxon>
    </lineage>
</organism>
<evidence type="ECO:0000256" key="1">
    <source>
        <dbReference type="SAM" id="Phobius"/>
    </source>
</evidence>
<proteinExistence type="predicted"/>
<keyword evidence="1" id="KW-0812">Transmembrane</keyword>
<dbReference type="Proteomes" id="UP001152320">
    <property type="component" value="Chromosome 19"/>
</dbReference>
<dbReference type="InterPro" id="IPR018200">
    <property type="entry name" value="USP_CS"/>
</dbReference>
<feature type="transmembrane region" description="Helical" evidence="1">
    <location>
        <begin position="24"/>
        <end position="43"/>
    </location>
</feature>
<dbReference type="CDD" id="cd02257">
    <property type="entry name" value="Peptidase_C19"/>
    <property type="match status" value="1"/>
</dbReference>
<evidence type="ECO:0000313" key="3">
    <source>
        <dbReference type="EMBL" id="KAJ8023266.1"/>
    </source>
</evidence>
<keyword evidence="3" id="KW-0378">Hydrolase</keyword>
<dbReference type="GO" id="GO:0004843">
    <property type="term" value="F:cysteine-type deubiquitinase activity"/>
    <property type="evidence" value="ECO:0007669"/>
    <property type="project" value="InterPro"/>
</dbReference>
<dbReference type="EMBL" id="JAIZAY010000019">
    <property type="protein sequence ID" value="KAJ8023266.1"/>
    <property type="molecule type" value="Genomic_DNA"/>
</dbReference>
<gene>
    <name evidence="3" type="ORF">HOLleu_35632</name>
</gene>
<sequence length="347" mass="39693">MFRNLRRSVSGILSGFMNVISFEYWIEYIALGVVAIGICGVLEDIRLSNDTGRRISNFATWILCFSVLRMITCSKSKHTEGYPKHLPNLGNSCYMATSMQILQASGILEKKHIEKSQILLLAKCFFRQTIEWAEFTTIAKGFLPNFSPRRQDDVFKYMESLYTYSSNNSFERYFFLHTKKTMTCSNCQMMQNIGENSYSILTVYPAENGPYVKMEDYVKSLFDPEALLSSSCVKCKSENTVSITEEVTASPEVLSIQISRWTETGDKKNSIPVDFEETMYFHYEKYRLFAVAIHAGPTAYGGHYKCVVKLGSYWFDVNDSKVSKIGTQLVVDSRYACGCFYKKDSQK</sequence>
<dbReference type="GO" id="GO:0005829">
    <property type="term" value="C:cytosol"/>
    <property type="evidence" value="ECO:0007669"/>
    <property type="project" value="TreeGrafter"/>
</dbReference>
<dbReference type="Pfam" id="PF00443">
    <property type="entry name" value="UCH"/>
    <property type="match status" value="1"/>
</dbReference>
<dbReference type="InterPro" id="IPR028889">
    <property type="entry name" value="USP"/>
</dbReference>
<reference evidence="3" key="1">
    <citation type="submission" date="2021-10" db="EMBL/GenBank/DDBJ databases">
        <title>Tropical sea cucumber genome reveals ecological adaptation and Cuvierian tubules defense mechanism.</title>
        <authorList>
            <person name="Chen T."/>
        </authorList>
    </citation>
    <scope>NUCLEOTIDE SEQUENCE</scope>
    <source>
        <strain evidence="3">Nanhai2018</strain>
        <tissue evidence="3">Muscle</tissue>
    </source>
</reference>
<evidence type="ECO:0000313" key="4">
    <source>
        <dbReference type="Proteomes" id="UP001152320"/>
    </source>
</evidence>
<dbReference type="OrthoDB" id="47475at2759"/>
<keyword evidence="1" id="KW-0472">Membrane</keyword>